<dbReference type="GO" id="GO:0016788">
    <property type="term" value="F:hydrolase activity, acting on ester bonds"/>
    <property type="evidence" value="ECO:0007669"/>
    <property type="project" value="InterPro"/>
</dbReference>
<reference evidence="3" key="1">
    <citation type="submission" date="2018-08" db="EMBL/GenBank/DDBJ databases">
        <title>Draft genome sequence of azole-resistant Aspergillus thermomutatus (Neosartorya pseudofischeri) strain HMR AF 39, isolated from a human nasal aspirate.</title>
        <authorList>
            <person name="Parent-Michaud M."/>
            <person name="Dufresne P.J."/>
            <person name="Fournier E."/>
            <person name="Martineau C."/>
            <person name="Moreira S."/>
            <person name="Perkins V."/>
            <person name="De Repentigny L."/>
            <person name="Dufresne S.F."/>
        </authorList>
    </citation>
    <scope>NUCLEOTIDE SEQUENCE [LARGE SCALE GENOMIC DNA]</scope>
    <source>
        <strain evidence="3">HMR AF 39</strain>
    </source>
</reference>
<dbReference type="InterPro" id="IPR036514">
    <property type="entry name" value="SGNH_hydro_sf"/>
</dbReference>
<dbReference type="AlphaFoldDB" id="A0A397FZX5"/>
<feature type="chain" id="PRO_5017312151" description="SGNH hydrolase-type esterase domain-containing protein" evidence="2">
    <location>
        <begin position="22"/>
        <end position="617"/>
    </location>
</feature>
<dbReference type="SUPFAM" id="SSF52266">
    <property type="entry name" value="SGNH hydrolase"/>
    <property type="match status" value="1"/>
</dbReference>
<organism evidence="3 4">
    <name type="scientific">Aspergillus thermomutatus</name>
    <name type="common">Neosartorya pseudofischeri</name>
    <dbReference type="NCBI Taxonomy" id="41047"/>
    <lineage>
        <taxon>Eukaryota</taxon>
        <taxon>Fungi</taxon>
        <taxon>Dikarya</taxon>
        <taxon>Ascomycota</taxon>
        <taxon>Pezizomycotina</taxon>
        <taxon>Eurotiomycetes</taxon>
        <taxon>Eurotiomycetidae</taxon>
        <taxon>Eurotiales</taxon>
        <taxon>Aspergillaceae</taxon>
        <taxon>Aspergillus</taxon>
        <taxon>Aspergillus subgen. Fumigati</taxon>
    </lineage>
</organism>
<keyword evidence="1 2" id="KW-0732">Signal</keyword>
<evidence type="ECO:0000256" key="1">
    <source>
        <dbReference type="ARBA" id="ARBA00022729"/>
    </source>
</evidence>
<keyword evidence="4" id="KW-1185">Reference proteome</keyword>
<protein>
    <recommendedName>
        <fullName evidence="5">SGNH hydrolase-type esterase domain-containing protein</fullName>
    </recommendedName>
</protein>
<sequence>MPRTSIVSLTASLALVLGANGQASLYGQCGGQGYSGPTSSMRTWNKHYADIYLHYAGTGFHDDHNNYKSLKHIEFSIIYRYTNRTKVLHHFSGFDVSSTKPSASNPLGNPDMPGWTTSGGLNWIGFLISKYNTSLTLSYNFAYGGATTNASLVAPYTSTVLSFIDQVTEFTNSIASKPSYAPWTSKNTLVGVWMGVNDVGNSYWLSNIDELLTEIMDSYFGQLQILYNAGVRNYVLLSVPPINRSPLMLSQGTDVTTAEAAVITKYNNLIATYLADFKTKNSGVTATVVDTQAPFNKALDNPTAYGAANATCYNADGTTCLWFNDYHPGIAIHNLTAQAVASALKGYSFDELWSLERSFWDVFLYPSNLAQINATDDSVFAENVQGRVDITRTFDGRELNNEYIFGLFSEPEHLSLVGVPIAYNITQFTANDNIASATTVVTFNATSFGIIVPVTIDTWIEWDAQQKIVQYDATFRWFGFLLDTLLKAQGAKMNTTDPAVVQAALTQLLASTICQTHEEHCKGANQQYESTDACLDFLTKKTRFGQEFELGRDTLLCREVHEHMVKYRPDIHCAHIGPTGGDYCVDDKSYEQVVLQKYFRDSFIAYGYGDEQNIWVE</sequence>
<dbReference type="Proteomes" id="UP000215305">
    <property type="component" value="Unassembled WGS sequence"/>
</dbReference>
<dbReference type="RefSeq" id="XP_026610271.1">
    <property type="nucleotide sequence ID" value="XM_026755248.1"/>
</dbReference>
<evidence type="ECO:0008006" key="5">
    <source>
        <dbReference type="Google" id="ProtNLM"/>
    </source>
</evidence>
<feature type="signal peptide" evidence="2">
    <location>
        <begin position="1"/>
        <end position="21"/>
    </location>
</feature>
<dbReference type="InterPro" id="IPR050592">
    <property type="entry name" value="GDSL_lipolytic_enzyme"/>
</dbReference>
<dbReference type="Pfam" id="PF00657">
    <property type="entry name" value="Lipase_GDSL"/>
    <property type="match status" value="1"/>
</dbReference>
<evidence type="ECO:0000256" key="2">
    <source>
        <dbReference type="SAM" id="SignalP"/>
    </source>
</evidence>
<evidence type="ECO:0000313" key="4">
    <source>
        <dbReference type="Proteomes" id="UP000215305"/>
    </source>
</evidence>
<comment type="caution">
    <text evidence="3">The sequence shown here is derived from an EMBL/GenBank/DDBJ whole genome shotgun (WGS) entry which is preliminary data.</text>
</comment>
<evidence type="ECO:0000313" key="3">
    <source>
        <dbReference type="EMBL" id="RHZ44342.1"/>
    </source>
</evidence>
<dbReference type="PANTHER" id="PTHR45642">
    <property type="entry name" value="GDSL ESTERASE/LIPASE EXL3"/>
    <property type="match status" value="1"/>
</dbReference>
<dbReference type="OrthoDB" id="10010954at2759"/>
<dbReference type="Gene3D" id="3.40.50.1110">
    <property type="entry name" value="SGNH hydrolase"/>
    <property type="match status" value="1"/>
</dbReference>
<proteinExistence type="predicted"/>
<dbReference type="CDD" id="cd01846">
    <property type="entry name" value="fatty_acyltransferase_like"/>
    <property type="match status" value="1"/>
</dbReference>
<dbReference type="PANTHER" id="PTHR45642:SF139">
    <property type="entry name" value="SGNH HYDROLASE-TYPE ESTERASE DOMAIN-CONTAINING PROTEIN"/>
    <property type="match status" value="1"/>
</dbReference>
<dbReference type="GeneID" id="38123603"/>
<dbReference type="EMBL" id="NKHU02000337">
    <property type="protein sequence ID" value="RHZ44342.1"/>
    <property type="molecule type" value="Genomic_DNA"/>
</dbReference>
<accession>A0A397FZX5</accession>
<dbReference type="VEuPathDB" id="FungiDB:CDV56_101629"/>
<gene>
    <name evidence="3" type="ORF">CDV56_101629</name>
</gene>
<name>A0A397FZX5_ASPTH</name>
<dbReference type="InterPro" id="IPR001087">
    <property type="entry name" value="GDSL"/>
</dbReference>